<comment type="caution">
    <text evidence="1">The sequence shown here is derived from an EMBL/GenBank/DDBJ whole genome shotgun (WGS) entry which is preliminary data.</text>
</comment>
<sequence>MMSPQVQKCIDDCLACYQACLSTAMGHCLEVGGAHVEKDHMTLMMACAEICRTAAHFMLIGSDHHPYICAECAEICDQCARDCKRLGGMELCVAACERCAASCREMAIPMTAG</sequence>
<reference evidence="1" key="1">
    <citation type="submission" date="2022-03" db="EMBL/GenBank/DDBJ databases">
        <title>The complete genome sequence of a Methyloterrigena soli.</title>
        <authorList>
            <person name="Zi Z."/>
        </authorList>
    </citation>
    <scope>NUCLEOTIDE SEQUENCE</scope>
    <source>
        <strain evidence="1">M48</strain>
    </source>
</reference>
<dbReference type="CDD" id="cd08026">
    <property type="entry name" value="DUF326"/>
    <property type="match status" value="1"/>
</dbReference>
<evidence type="ECO:0000313" key="1">
    <source>
        <dbReference type="EMBL" id="MCI0126822.1"/>
    </source>
</evidence>
<protein>
    <submittedName>
        <fullName evidence="1">Four-helix bundle copper-binding protein</fullName>
    </submittedName>
</protein>
<dbReference type="PANTHER" id="PTHR37310">
    <property type="entry name" value="CYTOPLASMIC PROTEIN-RELATED"/>
    <property type="match status" value="1"/>
</dbReference>
<dbReference type="Proteomes" id="UP001156140">
    <property type="component" value="Unassembled WGS sequence"/>
</dbReference>
<dbReference type="Gene3D" id="1.20.1270.360">
    <property type="match status" value="1"/>
</dbReference>
<dbReference type="InterPro" id="IPR005560">
    <property type="entry name" value="Csp_YhjQ"/>
</dbReference>
<dbReference type="EMBL" id="JALAZD010000001">
    <property type="protein sequence ID" value="MCI0126822.1"/>
    <property type="molecule type" value="Genomic_DNA"/>
</dbReference>
<proteinExistence type="predicted"/>
<evidence type="ECO:0000313" key="2">
    <source>
        <dbReference type="Proteomes" id="UP001156140"/>
    </source>
</evidence>
<accession>A0AA41UB80</accession>
<organism evidence="1 2">
    <name type="scientific">Paradevosia shaoguanensis</name>
    <dbReference type="NCBI Taxonomy" id="1335043"/>
    <lineage>
        <taxon>Bacteria</taxon>
        <taxon>Pseudomonadati</taxon>
        <taxon>Pseudomonadota</taxon>
        <taxon>Alphaproteobacteria</taxon>
        <taxon>Hyphomicrobiales</taxon>
        <taxon>Devosiaceae</taxon>
        <taxon>Paradevosia</taxon>
    </lineage>
</organism>
<dbReference type="PANTHER" id="PTHR37310:SF1">
    <property type="entry name" value="CYTOPLASMIC PROTEIN"/>
    <property type="match status" value="1"/>
</dbReference>
<dbReference type="Pfam" id="PF03860">
    <property type="entry name" value="Csp"/>
    <property type="match status" value="1"/>
</dbReference>
<dbReference type="RefSeq" id="WP_182397407.1">
    <property type="nucleotide sequence ID" value="NZ_JAKETQ010000001.1"/>
</dbReference>
<gene>
    <name evidence="1" type="ORF">ML536_08280</name>
</gene>
<dbReference type="AlphaFoldDB" id="A0AA41UB80"/>
<dbReference type="InterPro" id="IPR044543">
    <property type="entry name" value="YHJQ-like"/>
</dbReference>
<name>A0AA41UB80_9HYPH</name>
<keyword evidence="2" id="KW-1185">Reference proteome</keyword>